<protein>
    <submittedName>
        <fullName evidence="1">Uncharacterized protein</fullName>
    </submittedName>
</protein>
<dbReference type="OrthoDB" id="9974479at2759"/>
<evidence type="ECO:0000313" key="1">
    <source>
        <dbReference type="EMBL" id="CAG5090267.1"/>
    </source>
</evidence>
<sequence>MMLLSTCHSKMLSSMRTSREKRVFPDFHLYSEFRDLLYSEDWQQLRWHDGTSTVEVTVQNSDEENESLVFINNGNMQHLAASESLYITINSNFAIDTLPAEEILVVTSILNKNAFLCLFALIKTKDNNCYREIINQLVTILPTPTRIFGNFNAELHHHLGTVYPNAEIKGSFYSYYIIFFQSATDFGVFQNEDNEIFVRKLMALALLLDNKINIVYTAVKNAIPENQKNTYQNFLLNFEEKWLRNVGPHRISCFNNMLQLSTVPRATANVLMNSKINNQPVWTILRDGKRASRMTCLQLDYLISKNIMDQIVKNLKGRRPNYVH</sequence>
<comment type="caution">
    <text evidence="1">The sequence shown here is derived from an EMBL/GenBank/DDBJ whole genome shotgun (WGS) entry which is preliminary data.</text>
</comment>
<dbReference type="EMBL" id="CAJNRD030001119">
    <property type="protein sequence ID" value="CAG5090267.1"/>
    <property type="molecule type" value="Genomic_DNA"/>
</dbReference>
<accession>A0A8J2MGJ8</accession>
<feature type="non-terminal residue" evidence="1">
    <location>
        <position position="324"/>
    </location>
</feature>
<proteinExistence type="predicted"/>
<organism evidence="1 2">
    <name type="scientific">Cotesia congregata</name>
    <name type="common">Parasitoid wasp</name>
    <name type="synonym">Apanteles congregatus</name>
    <dbReference type="NCBI Taxonomy" id="51543"/>
    <lineage>
        <taxon>Eukaryota</taxon>
        <taxon>Metazoa</taxon>
        <taxon>Ecdysozoa</taxon>
        <taxon>Arthropoda</taxon>
        <taxon>Hexapoda</taxon>
        <taxon>Insecta</taxon>
        <taxon>Pterygota</taxon>
        <taxon>Neoptera</taxon>
        <taxon>Endopterygota</taxon>
        <taxon>Hymenoptera</taxon>
        <taxon>Apocrita</taxon>
        <taxon>Ichneumonoidea</taxon>
        <taxon>Braconidae</taxon>
        <taxon>Microgastrinae</taxon>
        <taxon>Cotesia</taxon>
    </lineage>
</organism>
<reference evidence="1" key="1">
    <citation type="submission" date="2021-04" db="EMBL/GenBank/DDBJ databases">
        <authorList>
            <person name="Chebbi M.A.C M."/>
        </authorList>
    </citation>
    <scope>NUCLEOTIDE SEQUENCE</scope>
</reference>
<name>A0A8J2MGJ8_COTCN</name>
<gene>
    <name evidence="1" type="ORF">HICCMSTLAB_LOCUS5563</name>
</gene>
<keyword evidence="2" id="KW-1185">Reference proteome</keyword>
<evidence type="ECO:0000313" key="2">
    <source>
        <dbReference type="Proteomes" id="UP000786811"/>
    </source>
</evidence>
<dbReference type="Proteomes" id="UP000786811">
    <property type="component" value="Unassembled WGS sequence"/>
</dbReference>
<dbReference type="AlphaFoldDB" id="A0A8J2MGJ8"/>